<feature type="transmembrane region" description="Helical" evidence="1">
    <location>
        <begin position="6"/>
        <end position="28"/>
    </location>
</feature>
<dbReference type="AlphaFoldDB" id="A0A7K1GPT2"/>
<comment type="caution">
    <text evidence="2">The sequence shown here is derived from an EMBL/GenBank/DDBJ whole genome shotgun (WGS) entry which is preliminary data.</text>
</comment>
<sequence length="210" mass="24511">MRDFLRIAFGVFVVLFFMFAGVVLYNFVLKPDDQRMQYNSALIQDQLKNVSKLVVTEASYSQVLTYKDSQKYFLNLMSFDKKAVVVVNARATVSYDLTKLKYDFDEQRKVVRLLYIPESEIQIYPDYKIYDVEQSTFNPFVGEDYNRINTKVKEDILDKIEKSTLKSNAENRLISELSKILIVTQALGWQLEYQGNIIQSDKDIVFDLAL</sequence>
<reference evidence="2 3" key="1">
    <citation type="journal article" date="2006" name="Int. J. Syst. Evol. Microbiol.">
        <title>Myroides pelagicus sp. nov., isolated from seawater in Thailand.</title>
        <authorList>
            <person name="Yoon J."/>
            <person name="Maneerat S."/>
            <person name="Kawai F."/>
            <person name="Yokota A."/>
        </authorList>
    </citation>
    <scope>NUCLEOTIDE SEQUENCE [LARGE SCALE GENOMIC DNA]</scope>
    <source>
        <strain evidence="2 3">SM1T</strain>
    </source>
</reference>
<dbReference type="Pfam" id="PF14014">
    <property type="entry name" value="DUF4230"/>
    <property type="match status" value="1"/>
</dbReference>
<accession>A0A7K1GPT2</accession>
<keyword evidence="1" id="KW-1133">Transmembrane helix</keyword>
<dbReference type="OrthoDB" id="5700441at2"/>
<evidence type="ECO:0000313" key="3">
    <source>
        <dbReference type="Proteomes" id="UP000488936"/>
    </source>
</evidence>
<dbReference type="InterPro" id="IPR025324">
    <property type="entry name" value="DUF4230"/>
</dbReference>
<keyword evidence="1" id="KW-0812">Transmembrane</keyword>
<organism evidence="2 3">
    <name type="scientific">Myroides pelagicus</name>
    <dbReference type="NCBI Taxonomy" id="270914"/>
    <lineage>
        <taxon>Bacteria</taxon>
        <taxon>Pseudomonadati</taxon>
        <taxon>Bacteroidota</taxon>
        <taxon>Flavobacteriia</taxon>
        <taxon>Flavobacteriales</taxon>
        <taxon>Flavobacteriaceae</taxon>
        <taxon>Myroides</taxon>
    </lineage>
</organism>
<name>A0A7K1GPT2_9FLAO</name>
<dbReference type="EMBL" id="WMJY01000038">
    <property type="protein sequence ID" value="MTH30740.1"/>
    <property type="molecule type" value="Genomic_DNA"/>
</dbReference>
<protein>
    <submittedName>
        <fullName evidence="2">DUF4230 domain-containing protein</fullName>
    </submittedName>
</protein>
<proteinExistence type="predicted"/>
<keyword evidence="1" id="KW-0472">Membrane</keyword>
<evidence type="ECO:0000313" key="2">
    <source>
        <dbReference type="EMBL" id="MTH30740.1"/>
    </source>
</evidence>
<keyword evidence="3" id="KW-1185">Reference proteome</keyword>
<dbReference type="RefSeq" id="WP_155036716.1">
    <property type="nucleotide sequence ID" value="NZ_JBHTIG010000056.1"/>
</dbReference>
<dbReference type="Proteomes" id="UP000488936">
    <property type="component" value="Unassembled WGS sequence"/>
</dbReference>
<gene>
    <name evidence="2" type="ORF">GJV77_12665</name>
</gene>
<evidence type="ECO:0000256" key="1">
    <source>
        <dbReference type="SAM" id="Phobius"/>
    </source>
</evidence>